<protein>
    <recommendedName>
        <fullName evidence="4">DUF1684 domain-containing protein</fullName>
    </recommendedName>
</protein>
<evidence type="ECO:0000313" key="3">
    <source>
        <dbReference type="Proteomes" id="UP000199705"/>
    </source>
</evidence>
<organism evidence="2 3">
    <name type="scientific">Mucilaginibacter gossypii</name>
    <dbReference type="NCBI Taxonomy" id="551996"/>
    <lineage>
        <taxon>Bacteria</taxon>
        <taxon>Pseudomonadati</taxon>
        <taxon>Bacteroidota</taxon>
        <taxon>Sphingobacteriia</taxon>
        <taxon>Sphingobacteriales</taxon>
        <taxon>Sphingobacteriaceae</taxon>
        <taxon>Mucilaginibacter</taxon>
    </lineage>
</organism>
<evidence type="ECO:0008006" key="4">
    <source>
        <dbReference type="Google" id="ProtNLM"/>
    </source>
</evidence>
<name>A0A1G8G4Q0_9SPHI</name>
<proteinExistence type="predicted"/>
<dbReference type="RefSeq" id="WP_091172283.1">
    <property type="nucleotide sequence ID" value="NZ_FNCG01000013.1"/>
</dbReference>
<keyword evidence="3" id="KW-1185">Reference proteome</keyword>
<dbReference type="InterPro" id="IPR012467">
    <property type="entry name" value="DUF1684"/>
</dbReference>
<dbReference type="EMBL" id="FNCG01000013">
    <property type="protein sequence ID" value="SDH89260.1"/>
    <property type="molecule type" value="Genomic_DNA"/>
</dbReference>
<reference evidence="3" key="1">
    <citation type="submission" date="2016-10" db="EMBL/GenBank/DDBJ databases">
        <authorList>
            <person name="Varghese N."/>
            <person name="Submissions S."/>
        </authorList>
    </citation>
    <scope>NUCLEOTIDE SEQUENCE [LARGE SCALE GENOMIC DNA]</scope>
    <source>
        <strain evidence="3">Gh-67</strain>
    </source>
</reference>
<evidence type="ECO:0000256" key="1">
    <source>
        <dbReference type="SAM" id="SignalP"/>
    </source>
</evidence>
<dbReference type="Pfam" id="PF07920">
    <property type="entry name" value="DUF1684"/>
    <property type="match status" value="1"/>
</dbReference>
<sequence>MKYFIVLLFIFFIGQHSFAQTHKEQIAAFRQNYKDDFLKDPRSPLKQDDLQFLRFYDADSIYRVTAKAELLTNQSTFIIPTFSGAGSQYVRYAQLSFKLKGKPMQLTIYKSIALSQNPAFSNYLFLPFTNATNGSETYGGGRYIDLTTKDIKNGSIVIDFNKAYNPYCAFSSGYSCPKPPDENRIDMAVEAGEKNFGKGH</sequence>
<gene>
    <name evidence="2" type="ORF">SAMN05192573_113165</name>
</gene>
<dbReference type="AlphaFoldDB" id="A0A1G8G4Q0"/>
<dbReference type="Proteomes" id="UP000199705">
    <property type="component" value="Unassembled WGS sequence"/>
</dbReference>
<dbReference type="PANTHER" id="PTHR41913">
    <property type="entry name" value="DUF1684 DOMAIN-CONTAINING PROTEIN"/>
    <property type="match status" value="1"/>
</dbReference>
<evidence type="ECO:0000313" key="2">
    <source>
        <dbReference type="EMBL" id="SDH89260.1"/>
    </source>
</evidence>
<feature type="chain" id="PRO_5011438160" description="DUF1684 domain-containing protein" evidence="1">
    <location>
        <begin position="20"/>
        <end position="200"/>
    </location>
</feature>
<accession>A0A1G8G4Q0</accession>
<keyword evidence="1" id="KW-0732">Signal</keyword>
<feature type="signal peptide" evidence="1">
    <location>
        <begin position="1"/>
        <end position="19"/>
    </location>
</feature>
<dbReference type="STRING" id="551996.SAMN05192573_113165"/>
<dbReference type="PANTHER" id="PTHR41913:SF1">
    <property type="entry name" value="DUF1684 DOMAIN-CONTAINING PROTEIN"/>
    <property type="match status" value="1"/>
</dbReference>